<sequence length="106" mass="11286">MSSAMRSTLQTVPESHEVTRGADSSGSAKTPVKLTSDSSKPRSTFSYHTTSATNGSAKTPVKLTSDSSKPRSTFSYHTTSATNKAEAVYSDKLHKGMGPTVCIQRK</sequence>
<comment type="caution">
    <text evidence="2">The sequence shown here is derived from an EMBL/GenBank/DDBJ whole genome shotgun (WGS) entry which is preliminary data.</text>
</comment>
<evidence type="ECO:0000256" key="1">
    <source>
        <dbReference type="SAM" id="MobiDB-lite"/>
    </source>
</evidence>
<evidence type="ECO:0000313" key="3">
    <source>
        <dbReference type="Proteomes" id="UP001458880"/>
    </source>
</evidence>
<feature type="region of interest" description="Disordered" evidence="1">
    <location>
        <begin position="1"/>
        <end position="79"/>
    </location>
</feature>
<accession>A0AAW1J189</accession>
<evidence type="ECO:0000313" key="2">
    <source>
        <dbReference type="EMBL" id="KAK9696631.1"/>
    </source>
</evidence>
<name>A0AAW1J189_POPJA</name>
<feature type="compositionally biased region" description="Polar residues" evidence="1">
    <location>
        <begin position="1"/>
        <end position="13"/>
    </location>
</feature>
<organism evidence="2 3">
    <name type="scientific">Popillia japonica</name>
    <name type="common">Japanese beetle</name>
    <dbReference type="NCBI Taxonomy" id="7064"/>
    <lineage>
        <taxon>Eukaryota</taxon>
        <taxon>Metazoa</taxon>
        <taxon>Ecdysozoa</taxon>
        <taxon>Arthropoda</taxon>
        <taxon>Hexapoda</taxon>
        <taxon>Insecta</taxon>
        <taxon>Pterygota</taxon>
        <taxon>Neoptera</taxon>
        <taxon>Endopterygota</taxon>
        <taxon>Coleoptera</taxon>
        <taxon>Polyphaga</taxon>
        <taxon>Scarabaeiformia</taxon>
        <taxon>Scarabaeidae</taxon>
        <taxon>Rutelinae</taxon>
        <taxon>Popillia</taxon>
    </lineage>
</organism>
<feature type="compositionally biased region" description="Polar residues" evidence="1">
    <location>
        <begin position="22"/>
        <end position="79"/>
    </location>
</feature>
<dbReference type="EMBL" id="JASPKY010000445">
    <property type="protein sequence ID" value="KAK9696631.1"/>
    <property type="molecule type" value="Genomic_DNA"/>
</dbReference>
<protein>
    <submittedName>
        <fullName evidence="2">Uncharacterized protein</fullName>
    </submittedName>
</protein>
<keyword evidence="3" id="KW-1185">Reference proteome</keyword>
<proteinExistence type="predicted"/>
<dbReference type="AlphaFoldDB" id="A0AAW1J189"/>
<dbReference type="Proteomes" id="UP001458880">
    <property type="component" value="Unassembled WGS sequence"/>
</dbReference>
<gene>
    <name evidence="2" type="ORF">QE152_g31450</name>
</gene>
<reference evidence="2 3" key="1">
    <citation type="journal article" date="2024" name="BMC Genomics">
        <title>De novo assembly and annotation of Popillia japonica's genome with initial clues to its potential as an invasive pest.</title>
        <authorList>
            <person name="Cucini C."/>
            <person name="Boschi S."/>
            <person name="Funari R."/>
            <person name="Cardaioli E."/>
            <person name="Iannotti N."/>
            <person name="Marturano G."/>
            <person name="Paoli F."/>
            <person name="Bruttini M."/>
            <person name="Carapelli A."/>
            <person name="Frati F."/>
            <person name="Nardi F."/>
        </authorList>
    </citation>
    <scope>NUCLEOTIDE SEQUENCE [LARGE SCALE GENOMIC DNA]</scope>
    <source>
        <strain evidence="2">DMR45628</strain>
    </source>
</reference>